<dbReference type="KEGG" id="rha:RHA1_ro03087"/>
<organism evidence="2 3">
    <name type="scientific">Rhodococcus jostii (strain RHA1)</name>
    <dbReference type="NCBI Taxonomy" id="101510"/>
    <lineage>
        <taxon>Bacteria</taxon>
        <taxon>Bacillati</taxon>
        <taxon>Actinomycetota</taxon>
        <taxon>Actinomycetes</taxon>
        <taxon>Mycobacteriales</taxon>
        <taxon>Nocardiaceae</taxon>
        <taxon>Rhodococcus</taxon>
    </lineage>
</organism>
<dbReference type="EMBL" id="CP000431">
    <property type="protein sequence ID" value="ABG94890.1"/>
    <property type="molecule type" value="Genomic_DNA"/>
</dbReference>
<gene>
    <name evidence="2" type="ordered locus">RHA1_ro03087</name>
</gene>
<evidence type="ECO:0000313" key="2">
    <source>
        <dbReference type="EMBL" id="ABG94890.1"/>
    </source>
</evidence>
<accession>Q0SC46</accession>
<dbReference type="AlphaFoldDB" id="Q0SC46"/>
<feature type="region of interest" description="Disordered" evidence="1">
    <location>
        <begin position="17"/>
        <end position="53"/>
    </location>
</feature>
<sequence>MRASDLVKPRIAALADEYGTLPNTPPPRCATPKTSSRCDPSPNGATDRAQARLSDRVPSAFDAGIRAYPESGSVTGAAGGIHPWPPLLLWTLPRSPLMQKFRIHKVAINRDLLQGRRRPRFERVSVQHIIDTSCAAAEIGAWKVEVCCHVPGSIVWPPQVTLGNCIRRHRR</sequence>
<dbReference type="Proteomes" id="UP000008710">
    <property type="component" value="Chromosome"/>
</dbReference>
<name>Q0SC46_RHOJR</name>
<evidence type="ECO:0000256" key="1">
    <source>
        <dbReference type="SAM" id="MobiDB-lite"/>
    </source>
</evidence>
<reference evidence="3" key="1">
    <citation type="journal article" date="2006" name="Proc. Natl. Acad. Sci. U.S.A.">
        <title>The complete genome of Rhodococcus sp. RHA1 provides insights into a catabolic powerhouse.</title>
        <authorList>
            <person name="McLeod M.P."/>
            <person name="Warren R.L."/>
            <person name="Hsiao W.W.L."/>
            <person name="Araki N."/>
            <person name="Myhre M."/>
            <person name="Fernandes C."/>
            <person name="Miyazawa D."/>
            <person name="Wong W."/>
            <person name="Lillquist A.L."/>
            <person name="Wang D."/>
            <person name="Dosanjh M."/>
            <person name="Hara H."/>
            <person name="Petrescu A."/>
            <person name="Morin R.D."/>
            <person name="Yang G."/>
            <person name="Stott J.M."/>
            <person name="Schein J.E."/>
            <person name="Shin H."/>
            <person name="Smailus D."/>
            <person name="Siddiqui A.S."/>
            <person name="Marra M.A."/>
            <person name="Jones S.J.M."/>
            <person name="Holt R."/>
            <person name="Brinkman F.S.L."/>
            <person name="Miyauchi K."/>
            <person name="Fukuda M."/>
            <person name="Davies J.E."/>
            <person name="Mohn W.W."/>
            <person name="Eltis L.D."/>
        </authorList>
    </citation>
    <scope>NUCLEOTIDE SEQUENCE [LARGE SCALE GENOMIC DNA]</scope>
    <source>
        <strain evidence="3">RHA1</strain>
    </source>
</reference>
<evidence type="ECO:0000313" key="3">
    <source>
        <dbReference type="Proteomes" id="UP000008710"/>
    </source>
</evidence>
<proteinExistence type="predicted"/>
<protein>
    <submittedName>
        <fullName evidence="2">Uncharacterized protein</fullName>
    </submittedName>
</protein>
<dbReference type="HOGENOM" id="CLU_1561684_0_0_11"/>